<evidence type="ECO:0000313" key="2">
    <source>
        <dbReference type="EMBL" id="PWJ13922.1"/>
    </source>
</evidence>
<dbReference type="InterPro" id="IPR002145">
    <property type="entry name" value="CopG"/>
</dbReference>
<gene>
    <name evidence="2" type="ORF">IE37_00852</name>
</gene>
<dbReference type="EMBL" id="QGDI01000003">
    <property type="protein sequence ID" value="PWJ13922.1"/>
    <property type="molecule type" value="Genomic_DNA"/>
</dbReference>
<dbReference type="Pfam" id="PF01402">
    <property type="entry name" value="RHH_1"/>
    <property type="match status" value="1"/>
</dbReference>
<accession>A0A315YPI3</accession>
<dbReference type="AlphaFoldDB" id="A0A315YPI3"/>
<name>A0A315YPI3_RUMFL</name>
<evidence type="ECO:0000259" key="1">
    <source>
        <dbReference type="Pfam" id="PF01402"/>
    </source>
</evidence>
<feature type="domain" description="Ribbon-helix-helix protein CopG" evidence="1">
    <location>
        <begin position="18"/>
        <end position="53"/>
    </location>
</feature>
<protein>
    <submittedName>
        <fullName evidence="2">Ribbon-helix-helix CopG family protein</fullName>
    </submittedName>
</protein>
<evidence type="ECO:0000313" key="3">
    <source>
        <dbReference type="Proteomes" id="UP000245720"/>
    </source>
</evidence>
<proteinExistence type="predicted"/>
<dbReference type="RefSeq" id="WP_109725716.1">
    <property type="nucleotide sequence ID" value="NZ_QGDI01000003.1"/>
</dbReference>
<reference evidence="2 3" key="1">
    <citation type="submission" date="2018-05" db="EMBL/GenBank/DDBJ databases">
        <title>The Hungate 1000. A catalogue of reference genomes from the rumen microbiome.</title>
        <authorList>
            <person name="Kelly W."/>
        </authorList>
    </citation>
    <scope>NUCLEOTIDE SEQUENCE [LARGE SCALE GENOMIC DNA]</scope>
    <source>
        <strain evidence="2 3">SAb67</strain>
    </source>
</reference>
<organism evidence="2 3">
    <name type="scientific">Ruminococcus flavefaciens</name>
    <dbReference type="NCBI Taxonomy" id="1265"/>
    <lineage>
        <taxon>Bacteria</taxon>
        <taxon>Bacillati</taxon>
        <taxon>Bacillota</taxon>
        <taxon>Clostridia</taxon>
        <taxon>Eubacteriales</taxon>
        <taxon>Oscillospiraceae</taxon>
        <taxon>Ruminococcus</taxon>
    </lineage>
</organism>
<dbReference type="Proteomes" id="UP000245720">
    <property type="component" value="Unassembled WGS sequence"/>
</dbReference>
<comment type="caution">
    <text evidence="2">The sequence shown here is derived from an EMBL/GenBank/DDBJ whole genome shotgun (WGS) entry which is preliminary data.</text>
</comment>
<sequence length="62" mass="7338">MDKLIIPSRNELEDGTHIRVSKKMKELVDEIAKRSGRSQYVIINKMIEFAYERVVIEDEEDE</sequence>
<dbReference type="GO" id="GO:0006355">
    <property type="term" value="P:regulation of DNA-templated transcription"/>
    <property type="evidence" value="ECO:0007669"/>
    <property type="project" value="InterPro"/>
</dbReference>